<dbReference type="GeneID" id="65129094"/>
<dbReference type="Proteomes" id="UP000594037">
    <property type="component" value="Segment"/>
</dbReference>
<dbReference type="KEGG" id="vg:65129094"/>
<organism evidence="1 2">
    <name type="scientific">uncultured phage cr3_1</name>
    <dbReference type="NCBI Taxonomy" id="2772065"/>
    <lineage>
        <taxon>Viruses</taxon>
        <taxon>Duplodnaviria</taxon>
        <taxon>Heunggongvirae</taxon>
        <taxon>Uroviricota</taxon>
        <taxon>Caudoviricetes</taxon>
        <taxon>Crassvirales</taxon>
        <taxon>Intestiviridae</taxon>
        <taxon>Crudevirinae</taxon>
        <taxon>Diorhovirus</taxon>
        <taxon>Diorhovirus intestinalis</taxon>
    </lineage>
</organism>
<evidence type="ECO:0000313" key="2">
    <source>
        <dbReference type="Proteomes" id="UP000594037"/>
    </source>
</evidence>
<accession>A0A7M1RWF1</accession>
<reference evidence="1 2" key="1">
    <citation type="submission" date="2020-07" db="EMBL/GenBank/DDBJ databases">
        <title>Taxonomic proposal: Crassvirales, a new order of highly abundant and diverse bacterial viruses.</title>
        <authorList>
            <person name="Shkoporov A.N."/>
            <person name="Stockdale S.R."/>
            <person name="Guerin E."/>
            <person name="Ross R.P."/>
            <person name="Hill C."/>
        </authorList>
    </citation>
    <scope>NUCLEOTIDE SEQUENCE [LARGE SCALE GENOMIC DNA]</scope>
</reference>
<protein>
    <submittedName>
        <fullName evidence="1">Uncharacterized protein</fullName>
    </submittedName>
</protein>
<keyword evidence="2" id="KW-1185">Reference proteome</keyword>
<dbReference type="RefSeq" id="YP_010110774.1">
    <property type="nucleotide sequence ID" value="NC_055874.1"/>
</dbReference>
<proteinExistence type="predicted"/>
<sequence>MKVQFKRNNGGKILMSDIFNLKYIPYRIGDVINIRGLICRKYTNGDTVDNDLVCDDLVKVRDPEWDGLYKVIGIVHNIDIDMEYTLSQNYTYNFTIIEIIKI</sequence>
<evidence type="ECO:0000313" key="1">
    <source>
        <dbReference type="EMBL" id="QOR58616.1"/>
    </source>
</evidence>
<dbReference type="EMBL" id="MT774381">
    <property type="protein sequence ID" value="QOR58616.1"/>
    <property type="molecule type" value="Genomic_DNA"/>
</dbReference>
<name>A0A7M1RWF1_9CAUD</name>